<keyword evidence="2" id="KW-1185">Reference proteome</keyword>
<sequence length="197" mass="22061">MLGIMCRVDKPSDYTSNVTRHLRVTPVRTYKSNKLDETQKWRVRVYNIFGLSHEKPITTTVAGHHQFGGGHMTAPPVPVVVVDGNQTKPPVRWWLIPMAAVTEPPWPNRIQAKPEPHTAVAELWFNRGRTNQRGGDGASRWPRPAPDYGWIVARPQLHHQRGGGGASRRAACSRSRQRSIAIRLVMVDDGVDQEVAA</sequence>
<name>A0AA38WL43_9ASTR</name>
<proteinExistence type="predicted"/>
<dbReference type="Proteomes" id="UP001172457">
    <property type="component" value="Chromosome 4"/>
</dbReference>
<protein>
    <submittedName>
        <fullName evidence="1">Uncharacterized protein</fullName>
    </submittedName>
</protein>
<organism evidence="1 2">
    <name type="scientific">Centaurea solstitialis</name>
    <name type="common">yellow star-thistle</name>
    <dbReference type="NCBI Taxonomy" id="347529"/>
    <lineage>
        <taxon>Eukaryota</taxon>
        <taxon>Viridiplantae</taxon>
        <taxon>Streptophyta</taxon>
        <taxon>Embryophyta</taxon>
        <taxon>Tracheophyta</taxon>
        <taxon>Spermatophyta</taxon>
        <taxon>Magnoliopsida</taxon>
        <taxon>eudicotyledons</taxon>
        <taxon>Gunneridae</taxon>
        <taxon>Pentapetalae</taxon>
        <taxon>asterids</taxon>
        <taxon>campanulids</taxon>
        <taxon>Asterales</taxon>
        <taxon>Asteraceae</taxon>
        <taxon>Carduoideae</taxon>
        <taxon>Cardueae</taxon>
        <taxon>Centaureinae</taxon>
        <taxon>Centaurea</taxon>
    </lineage>
</organism>
<comment type="caution">
    <text evidence="1">The sequence shown here is derived from an EMBL/GenBank/DDBJ whole genome shotgun (WGS) entry which is preliminary data.</text>
</comment>
<dbReference type="EMBL" id="JARYMX010000004">
    <property type="protein sequence ID" value="KAJ9553789.1"/>
    <property type="molecule type" value="Genomic_DNA"/>
</dbReference>
<accession>A0AA38WL43</accession>
<gene>
    <name evidence="1" type="ORF">OSB04_017834</name>
</gene>
<evidence type="ECO:0000313" key="2">
    <source>
        <dbReference type="Proteomes" id="UP001172457"/>
    </source>
</evidence>
<evidence type="ECO:0000313" key="1">
    <source>
        <dbReference type="EMBL" id="KAJ9553789.1"/>
    </source>
</evidence>
<reference evidence="1" key="1">
    <citation type="submission" date="2023-03" db="EMBL/GenBank/DDBJ databases">
        <title>Chromosome-scale reference genome and RAD-based genetic map of yellow starthistle (Centaurea solstitialis) reveal putative structural variation and QTLs associated with invader traits.</title>
        <authorList>
            <person name="Reatini B."/>
            <person name="Cang F.A."/>
            <person name="Jiang Q."/>
            <person name="Mckibben M.T.W."/>
            <person name="Barker M.S."/>
            <person name="Rieseberg L.H."/>
            <person name="Dlugosch K.M."/>
        </authorList>
    </citation>
    <scope>NUCLEOTIDE SEQUENCE</scope>
    <source>
        <strain evidence="1">CAN-66</strain>
        <tissue evidence="1">Leaf</tissue>
    </source>
</reference>
<dbReference type="AlphaFoldDB" id="A0AA38WL43"/>